<evidence type="ECO:0000313" key="3">
    <source>
        <dbReference type="EMBL" id="CAI9927905.1"/>
    </source>
</evidence>
<evidence type="ECO:0000256" key="1">
    <source>
        <dbReference type="ARBA" id="ARBA00010935"/>
    </source>
</evidence>
<evidence type="ECO:0000259" key="2">
    <source>
        <dbReference type="Pfam" id="PF25063"/>
    </source>
</evidence>
<feature type="domain" description="Tetratricopeptide repeat protein 21A/21B C-terminal ARM" evidence="2">
    <location>
        <begin position="1452"/>
        <end position="1664"/>
    </location>
</feature>
<dbReference type="PANTHER" id="PTHR14699">
    <property type="entry name" value="STI2 PROTEIN-RELATED"/>
    <property type="match status" value="1"/>
</dbReference>
<proteinExistence type="inferred from homology"/>
<dbReference type="InterPro" id="IPR056834">
    <property type="entry name" value="ARM_TT21_C"/>
</dbReference>
<dbReference type="Pfam" id="PF25063">
    <property type="entry name" value="ARM_TT21_C"/>
    <property type="match status" value="1"/>
</dbReference>
<dbReference type="GO" id="GO:0005929">
    <property type="term" value="C:cilium"/>
    <property type="evidence" value="ECO:0007669"/>
    <property type="project" value="GOC"/>
</dbReference>
<sequence length="1675" mass="188754">MEDFCVILSQHSLIGEIARARQLLQTPAANLLQQEARILLDACFGLALGSIQDSLQNIKSVTSYNYTQVAELIEMLYYSSLAIKETERIEVMKESIRLEAGQISSQILQIGFVACCVFDIRMFSELFEGLAQNDESVAAMLCICELLGDCNHNKFEKLYSKIHENSPLGLYATMVKAYVLLEPIKPTYSGLKMKSQLIAADQHDQMSLVDLPFGDKFTILNAINNLRAGVSCSEYLKQTYQNPFNNLIMNLVLSNFPSDSEAIVAIQTYLDSLITKVIGKPVLASQKERVISILIQIARAYPTVSCLNCLITFIETYLEINKFKQIELLLAYFQGICCFFTSSVTMAKQALEHFNEVFHRAQDTQLQGIENFSLKTDDVFILVQAVLGNFEDVKSQLQDYQVDEEDEGEPLIKTMCEYLEAPSLLGQTGISKILQVLRQYEKRVNRRRFNGYSSQICDLSYGYVIPDTLAYQAACTLINELLQNKSTLDTELLTSVRGFFDGVYSVTISCKHIRYCRMLIYNTLQMFDYLLRETSDLSAFASAENNISISTTELILAASSAAQLYKHDEASTYTGQALIMDPGIEKTVEYSMVVAKILSCKGQYMEAHKKLQQVLDEKAKTTGDSYKNVDLVPLRLHMAQLKIKAGELDGMEVFKQLQIYFPVQSQVINIDMNNKNPDFLAMHVAIERSKAILYLLRQGGVFNSIGKVQAQQSSFDLLLTEHSILFFESQNLVDKFNDSLSSTFSQGSSSIGAKYIGAQYGPSPINPQSDVFYPPGELKINETVMKFCQQNKLSIQVVVQHLKPYLQFSLDATEILSLVHLILLQDKVGYVQCFNQLIKAMPSTSRLAALASAHLSVGNAKQAQEFYGKAITTASEVIKNTKLPDYIETLIVTFLHILRSRALSRCHRYQECEKLIESLLQKQSFVPIPATADAETRMNGEAKQIVYAIVSIEYMKLMIKLRQYSTLHSLCDMILKKCVNEFNLPADTQRSGINSIPLPVVYMAVYSTRAKAELIHQNQIPLPQSERLELLNKCCFWCDSNIVIKTQRVLPAKIDLSMKMCQNVFSTQQTQISVEQFNQREQVGLRGMVMSGEIRVELAELYVDLAKIDQKFIAQQSPVVTAEKKQFLQQAYEHSKSALKIKSARALVVCATYCLLIEQNLEQARQYAIEAREIEPFNSATQQLISVISHKMNFGDDQDEESEKANTPFEDATKILKVGLNVDRVQALDNFLLNSCLVHDMTVVTEALFETEDEAKIDSEQIIGQDFTSLTELNERSDKIVASNFDGYYYLGRGFLSIKMGRIQAGFKDIMSAVNSQTLSDRYRARALYLLGSLYINPSRAPLYGFTSCLSGKQQSAVALQKQAMQNVQGDNVNYIDDQVQQVDNEDVVVPDNEVLNQRDEDLQEAQSILQTLEQLTSKNVPEAAELCEVLRGLIRVGQYQQSKDRMARILQDEGKNAKTKLQQLEMIKEESKGLMTESTEQLHERLNTIDKNAPNYIILMYALGVLYCQLKNEAKARSSFTTGAKQITSIKEVGQGQSSQAQLWLDVDASVQCNLALADQYVCIGKITNALRSLDCVAALDKIQAVSYELYGLCMEKESSYDDAVKYYESAWLLSKGSPSVAYRLAYNYMKANKYQDAILMCQAALNEWPSFMKLKKEVLYQAEKQLRTSKEAK</sequence>
<dbReference type="Gene3D" id="1.25.40.10">
    <property type="entry name" value="Tetratricopeptide repeat domain"/>
    <property type="match status" value="2"/>
</dbReference>
<reference evidence="3" key="1">
    <citation type="submission" date="2023-06" db="EMBL/GenBank/DDBJ databases">
        <authorList>
            <person name="Kurt Z."/>
        </authorList>
    </citation>
    <scope>NUCLEOTIDE SEQUENCE</scope>
</reference>
<dbReference type="EMBL" id="CATOUU010000386">
    <property type="protein sequence ID" value="CAI9927905.1"/>
    <property type="molecule type" value="Genomic_DNA"/>
</dbReference>
<name>A0AA86NX77_9EUKA</name>
<dbReference type="PANTHER" id="PTHR14699:SF0">
    <property type="entry name" value="TETRATRICOPEPTIDE REPEAT PROTEIN 21 HOMOLOG"/>
    <property type="match status" value="1"/>
</dbReference>
<dbReference type="EMBL" id="CAXDID020000006">
    <property type="protein sequence ID" value="CAL5975494.1"/>
    <property type="molecule type" value="Genomic_DNA"/>
</dbReference>
<comment type="caution">
    <text evidence="3">The sequence shown here is derived from an EMBL/GenBank/DDBJ whole genome shotgun (WGS) entry which is preliminary data.</text>
</comment>
<gene>
    <name evidence="3" type="ORF">HINF_LOCUS15550</name>
    <name evidence="4" type="ORF">HINF_LOCUS3360</name>
</gene>
<dbReference type="GO" id="GO:0061512">
    <property type="term" value="P:protein localization to cilium"/>
    <property type="evidence" value="ECO:0007669"/>
    <property type="project" value="TreeGrafter"/>
</dbReference>
<dbReference type="InterPro" id="IPR019734">
    <property type="entry name" value="TPR_rpt"/>
</dbReference>
<comment type="similarity">
    <text evidence="1">Belongs to the TTC21 family.</text>
</comment>
<keyword evidence="5" id="KW-1185">Reference proteome</keyword>
<dbReference type="GO" id="GO:0030991">
    <property type="term" value="C:intraciliary transport particle A"/>
    <property type="evidence" value="ECO:0007669"/>
    <property type="project" value="TreeGrafter"/>
</dbReference>
<accession>A0AA86NX77</accession>
<dbReference type="InterPro" id="IPR040364">
    <property type="entry name" value="TTC21A/TTC21B"/>
</dbReference>
<protein>
    <recommendedName>
        <fullName evidence="2">Tetratricopeptide repeat protein 21A/21B C-terminal ARM domain-containing protein</fullName>
    </recommendedName>
</protein>
<dbReference type="Proteomes" id="UP001642409">
    <property type="component" value="Unassembled WGS sequence"/>
</dbReference>
<dbReference type="SUPFAM" id="SSF48452">
    <property type="entry name" value="TPR-like"/>
    <property type="match status" value="2"/>
</dbReference>
<dbReference type="SMART" id="SM00028">
    <property type="entry name" value="TPR"/>
    <property type="match status" value="5"/>
</dbReference>
<reference evidence="4 5" key="2">
    <citation type="submission" date="2024-07" db="EMBL/GenBank/DDBJ databases">
        <authorList>
            <person name="Akdeniz Z."/>
        </authorList>
    </citation>
    <scope>NUCLEOTIDE SEQUENCE [LARGE SCALE GENOMIC DNA]</scope>
</reference>
<organism evidence="3">
    <name type="scientific">Hexamita inflata</name>
    <dbReference type="NCBI Taxonomy" id="28002"/>
    <lineage>
        <taxon>Eukaryota</taxon>
        <taxon>Metamonada</taxon>
        <taxon>Diplomonadida</taxon>
        <taxon>Hexamitidae</taxon>
        <taxon>Hexamitinae</taxon>
        <taxon>Hexamita</taxon>
    </lineage>
</organism>
<evidence type="ECO:0000313" key="4">
    <source>
        <dbReference type="EMBL" id="CAL5975494.1"/>
    </source>
</evidence>
<evidence type="ECO:0000313" key="5">
    <source>
        <dbReference type="Proteomes" id="UP001642409"/>
    </source>
</evidence>
<dbReference type="InterPro" id="IPR011990">
    <property type="entry name" value="TPR-like_helical_dom_sf"/>
</dbReference>
<dbReference type="GO" id="GO:0035721">
    <property type="term" value="P:intraciliary retrograde transport"/>
    <property type="evidence" value="ECO:0007669"/>
    <property type="project" value="TreeGrafter"/>
</dbReference>